<comment type="caution">
    <text evidence="13">The sequence shown here is derived from an EMBL/GenBank/DDBJ whole genome shotgun (WGS) entry which is preliminary data.</text>
</comment>
<name>A0A4R4FHY0_9FIRM</name>
<evidence type="ECO:0000256" key="9">
    <source>
        <dbReference type="ARBA" id="ARBA00024867"/>
    </source>
</evidence>
<dbReference type="EC" id="2.7.13.3" evidence="3"/>
<evidence type="ECO:0000256" key="10">
    <source>
        <dbReference type="PROSITE-ProRule" id="PRU00169"/>
    </source>
</evidence>
<evidence type="ECO:0000256" key="2">
    <source>
        <dbReference type="ARBA" id="ARBA00004370"/>
    </source>
</evidence>
<dbReference type="PANTHER" id="PTHR45339">
    <property type="entry name" value="HYBRID SIGNAL TRANSDUCTION HISTIDINE KINASE J"/>
    <property type="match status" value="1"/>
</dbReference>
<feature type="modified residue" description="4-aspartylphosphate" evidence="10">
    <location>
        <position position="585"/>
    </location>
</feature>
<dbReference type="PRINTS" id="PR00344">
    <property type="entry name" value="BCTRLSENSOR"/>
</dbReference>
<dbReference type="SMART" id="SM00448">
    <property type="entry name" value="REC"/>
    <property type="match status" value="1"/>
</dbReference>
<evidence type="ECO:0000259" key="11">
    <source>
        <dbReference type="PROSITE" id="PS50109"/>
    </source>
</evidence>
<accession>A0A4R4FHY0</accession>
<evidence type="ECO:0000256" key="4">
    <source>
        <dbReference type="ARBA" id="ARBA00018672"/>
    </source>
</evidence>
<dbReference type="InterPro" id="IPR011006">
    <property type="entry name" value="CheY-like_superfamily"/>
</dbReference>
<dbReference type="FunFam" id="3.30.565.10:FF:000006">
    <property type="entry name" value="Sensor histidine kinase WalK"/>
    <property type="match status" value="1"/>
</dbReference>
<keyword evidence="8" id="KW-0902">Two-component regulatory system</keyword>
<evidence type="ECO:0000259" key="12">
    <source>
        <dbReference type="PROSITE" id="PS50110"/>
    </source>
</evidence>
<dbReference type="Proteomes" id="UP000295710">
    <property type="component" value="Unassembled WGS sequence"/>
</dbReference>
<dbReference type="SMART" id="SM00387">
    <property type="entry name" value="HATPase_c"/>
    <property type="match status" value="1"/>
</dbReference>
<keyword evidence="6" id="KW-0808">Transferase</keyword>
<dbReference type="Pfam" id="PF00072">
    <property type="entry name" value="Response_reg"/>
    <property type="match status" value="1"/>
</dbReference>
<dbReference type="InterPro" id="IPR001789">
    <property type="entry name" value="Sig_transdc_resp-reg_receiver"/>
</dbReference>
<comment type="subcellular location">
    <subcellularLocation>
        <location evidence="2">Membrane</location>
    </subcellularLocation>
</comment>
<gene>
    <name evidence="13" type="ORF">E1963_00895</name>
</gene>
<evidence type="ECO:0000256" key="1">
    <source>
        <dbReference type="ARBA" id="ARBA00000085"/>
    </source>
</evidence>
<dbReference type="SMART" id="SM00388">
    <property type="entry name" value="HisKA"/>
    <property type="match status" value="1"/>
</dbReference>
<reference evidence="13 14" key="1">
    <citation type="journal article" date="2016" name="Nat. Microbiol.">
        <title>The Mouse Intestinal Bacterial Collection (miBC) provides host-specific insight into cultured diversity and functional potential of the gut microbiota.</title>
        <authorList>
            <person name="Lagkouvardos I."/>
            <person name="Pukall R."/>
            <person name="Abt B."/>
            <person name="Foesel B.U."/>
            <person name="Meier-Kolthoff J.P."/>
            <person name="Kumar N."/>
            <person name="Bresciani A."/>
            <person name="Martinez I."/>
            <person name="Just S."/>
            <person name="Ziegler C."/>
            <person name="Brugiroux S."/>
            <person name="Garzetti D."/>
            <person name="Wenning M."/>
            <person name="Bui T.P."/>
            <person name="Wang J."/>
            <person name="Hugenholtz F."/>
            <person name="Plugge C.M."/>
            <person name="Peterson D.A."/>
            <person name="Hornef M.W."/>
            <person name="Baines J.F."/>
            <person name="Smidt H."/>
            <person name="Walter J."/>
            <person name="Kristiansen K."/>
            <person name="Nielsen H.B."/>
            <person name="Haller D."/>
            <person name="Overmann J."/>
            <person name="Stecher B."/>
            <person name="Clavel T."/>
        </authorList>
    </citation>
    <scope>NUCLEOTIDE SEQUENCE [LARGE SCALE GENOMIC DNA]</scope>
    <source>
        <strain evidence="13 14">DSM 28560</strain>
    </source>
</reference>
<dbReference type="InterPro" id="IPR036890">
    <property type="entry name" value="HATPase_C_sf"/>
</dbReference>
<dbReference type="PANTHER" id="PTHR45339:SF3">
    <property type="entry name" value="HISTIDINE KINASE"/>
    <property type="match status" value="1"/>
</dbReference>
<evidence type="ECO:0000313" key="14">
    <source>
        <dbReference type="Proteomes" id="UP000295710"/>
    </source>
</evidence>
<dbReference type="InterPro" id="IPR003594">
    <property type="entry name" value="HATPase_dom"/>
</dbReference>
<keyword evidence="5 10" id="KW-0597">Phosphoprotein</keyword>
<evidence type="ECO:0000256" key="7">
    <source>
        <dbReference type="ARBA" id="ARBA00022777"/>
    </source>
</evidence>
<dbReference type="Gene3D" id="3.40.50.2300">
    <property type="match status" value="1"/>
</dbReference>
<keyword evidence="7" id="KW-0418">Kinase</keyword>
<evidence type="ECO:0000256" key="8">
    <source>
        <dbReference type="ARBA" id="ARBA00023012"/>
    </source>
</evidence>
<dbReference type="RefSeq" id="WP_132274063.1">
    <property type="nucleotide sequence ID" value="NZ_JAOBST010000008.1"/>
</dbReference>
<comment type="catalytic activity">
    <reaction evidence="1">
        <text>ATP + protein L-histidine = ADP + protein N-phospho-L-histidine.</text>
        <dbReference type="EC" id="2.7.13.3"/>
    </reaction>
</comment>
<dbReference type="SUPFAM" id="SSF55874">
    <property type="entry name" value="ATPase domain of HSP90 chaperone/DNA topoisomerase II/histidine kinase"/>
    <property type="match status" value="1"/>
</dbReference>
<dbReference type="InterPro" id="IPR004358">
    <property type="entry name" value="Sig_transdc_His_kin-like_C"/>
</dbReference>
<dbReference type="CDD" id="cd17546">
    <property type="entry name" value="REC_hyHK_CKI1_RcsC-like"/>
    <property type="match status" value="1"/>
</dbReference>
<dbReference type="InterPro" id="IPR003661">
    <property type="entry name" value="HisK_dim/P_dom"/>
</dbReference>
<evidence type="ECO:0000256" key="6">
    <source>
        <dbReference type="ARBA" id="ARBA00022679"/>
    </source>
</evidence>
<dbReference type="AlphaFoldDB" id="A0A4R4FHY0"/>
<sequence length="672" mass="75784">MPADNLAALLDALTDMSVYVIEEETHRLLYCNERCRETGHGRAVPGAKCHDVWPEMCGCCPLESLGDRKSIHIVCPDPLLHTTVDVTASRIIWDGGIRAVVVTAAPHWLKLEEEQDMKNIQHMYAQSLVTVFDECIIANLTDDYYVKCQKDTLWTDIPEQGSFGVENRNYSDKVIHPDDLEQFNACFSREAMLEVLGSGKKRLTRRLRRLSQDGSFDELIAFELAGVHPDYRDEFIGKFRRSALISTYLRGERIVTMEVPHLGKDGEYHWNYTQVVRVESPYTDDLIEITLSRNIDEERRIREETIEKERRTKQILEEALDKAEKASKAKSDFLSRMSHDIRTPLNAIIGMTELALMNTGDEAADMMRVAIEKRKQMLSVDVEKDMHSMVSADAGRLGQILENVLSNASKYTEEGGAISLAVRELKREENELGTYQFIIEDNGIGMEPEYIGHIFEPFSRVDDSRISKVTGTGLGMTIVGNLVSMMGGDIQIESEYGRGSKFTITLYLAKRYGSAFAKPAEAYREKESFAGLRVLLVEDNELNRQIATEMLELLGTQVEGVENGRRAVEAVRTHPPLYYDIIFMDVQMPVMNGYEAAREIRSCGMERIEELPVIALTADAFAEDVRLARQAGMNGHLAKPVSMEQLKRILANCTAWRTRNGKEPAGGAGMDE</sequence>
<dbReference type="CDD" id="cd00082">
    <property type="entry name" value="HisKA"/>
    <property type="match status" value="1"/>
</dbReference>
<evidence type="ECO:0000256" key="3">
    <source>
        <dbReference type="ARBA" id="ARBA00012438"/>
    </source>
</evidence>
<dbReference type="InterPro" id="IPR005467">
    <property type="entry name" value="His_kinase_dom"/>
</dbReference>
<dbReference type="PROSITE" id="PS50109">
    <property type="entry name" value="HIS_KIN"/>
    <property type="match status" value="1"/>
</dbReference>
<dbReference type="Pfam" id="PF02518">
    <property type="entry name" value="HATPase_c"/>
    <property type="match status" value="1"/>
</dbReference>
<dbReference type="Pfam" id="PF00512">
    <property type="entry name" value="HisKA"/>
    <property type="match status" value="1"/>
</dbReference>
<evidence type="ECO:0000256" key="5">
    <source>
        <dbReference type="ARBA" id="ARBA00022553"/>
    </source>
</evidence>
<evidence type="ECO:0000313" key="13">
    <source>
        <dbReference type="EMBL" id="TDA23332.1"/>
    </source>
</evidence>
<comment type="function">
    <text evidence="9">May play the central regulatory role in sporulation. It may be an element of the effector pathway responsible for the activation of sporulation genes in response to nutritional stress. Spo0A may act in concert with spo0H (a sigma factor) to control the expression of some genes that are critical to the sporulation process.</text>
</comment>
<protein>
    <recommendedName>
        <fullName evidence="4">Stage 0 sporulation protein A homolog</fullName>
        <ecNumber evidence="3">2.7.13.3</ecNumber>
    </recommendedName>
</protein>
<dbReference type="Gene3D" id="3.30.565.10">
    <property type="entry name" value="Histidine kinase-like ATPase, C-terminal domain"/>
    <property type="match status" value="1"/>
</dbReference>
<organism evidence="13 14">
    <name type="scientific">Extibacter muris</name>
    <dbReference type="NCBI Taxonomy" id="1796622"/>
    <lineage>
        <taxon>Bacteria</taxon>
        <taxon>Bacillati</taxon>
        <taxon>Bacillota</taxon>
        <taxon>Clostridia</taxon>
        <taxon>Lachnospirales</taxon>
        <taxon>Lachnospiraceae</taxon>
        <taxon>Extibacter</taxon>
    </lineage>
</organism>
<keyword evidence="14" id="KW-1185">Reference proteome</keyword>
<dbReference type="GO" id="GO:0016020">
    <property type="term" value="C:membrane"/>
    <property type="evidence" value="ECO:0007669"/>
    <property type="project" value="UniProtKB-SubCell"/>
</dbReference>
<dbReference type="SUPFAM" id="SSF52172">
    <property type="entry name" value="CheY-like"/>
    <property type="match status" value="1"/>
</dbReference>
<dbReference type="Gene3D" id="3.30.450.20">
    <property type="entry name" value="PAS domain"/>
    <property type="match status" value="1"/>
</dbReference>
<feature type="domain" description="Histidine kinase" evidence="11">
    <location>
        <begin position="277"/>
        <end position="510"/>
    </location>
</feature>
<proteinExistence type="predicted"/>
<feature type="domain" description="Response regulatory" evidence="12">
    <location>
        <begin position="533"/>
        <end position="654"/>
    </location>
</feature>
<dbReference type="EMBL" id="SMMX01000001">
    <property type="protein sequence ID" value="TDA23332.1"/>
    <property type="molecule type" value="Genomic_DNA"/>
</dbReference>
<dbReference type="GO" id="GO:0000155">
    <property type="term" value="F:phosphorelay sensor kinase activity"/>
    <property type="evidence" value="ECO:0007669"/>
    <property type="project" value="InterPro"/>
</dbReference>
<dbReference type="PROSITE" id="PS50110">
    <property type="entry name" value="RESPONSE_REGULATORY"/>
    <property type="match status" value="1"/>
</dbReference>